<organism evidence="5 6">
    <name type="scientific">Pseudozyma antarctica (strain T-34)</name>
    <name type="common">Yeast</name>
    <name type="synonym">Candida antarctica</name>
    <dbReference type="NCBI Taxonomy" id="1151754"/>
    <lineage>
        <taxon>Eukaryota</taxon>
        <taxon>Fungi</taxon>
        <taxon>Dikarya</taxon>
        <taxon>Basidiomycota</taxon>
        <taxon>Ustilaginomycotina</taxon>
        <taxon>Ustilaginomycetes</taxon>
        <taxon>Ustilaginales</taxon>
        <taxon>Ustilaginaceae</taxon>
        <taxon>Moesziomyces</taxon>
    </lineage>
</organism>
<feature type="region of interest" description="Disordered" evidence="3">
    <location>
        <begin position="85"/>
        <end position="105"/>
    </location>
</feature>
<feature type="region of interest" description="Disordered" evidence="3">
    <location>
        <begin position="519"/>
        <end position="545"/>
    </location>
</feature>
<keyword evidence="2" id="KW-0539">Nucleus</keyword>
<dbReference type="SUPFAM" id="SSF47459">
    <property type="entry name" value="HLH, helix-loop-helix DNA-binding domain"/>
    <property type="match status" value="1"/>
</dbReference>
<feature type="region of interest" description="Disordered" evidence="3">
    <location>
        <begin position="202"/>
        <end position="239"/>
    </location>
</feature>
<evidence type="ECO:0000313" key="6">
    <source>
        <dbReference type="Proteomes" id="UP000011976"/>
    </source>
</evidence>
<evidence type="ECO:0000259" key="4">
    <source>
        <dbReference type="PROSITE" id="PS50888"/>
    </source>
</evidence>
<feature type="compositionally biased region" description="Low complexity" evidence="3">
    <location>
        <begin position="210"/>
        <end position="219"/>
    </location>
</feature>
<dbReference type="OrthoDB" id="8964853at2759"/>
<feature type="compositionally biased region" description="Low complexity" evidence="3">
    <location>
        <begin position="343"/>
        <end position="354"/>
    </location>
</feature>
<dbReference type="AlphaFoldDB" id="M9LSS6"/>
<evidence type="ECO:0000313" key="5">
    <source>
        <dbReference type="EMBL" id="GAC77101.1"/>
    </source>
</evidence>
<accession>M9LSS6</accession>
<dbReference type="Gene3D" id="4.10.280.10">
    <property type="entry name" value="Helix-loop-helix DNA-binding domain"/>
    <property type="match status" value="1"/>
</dbReference>
<sequence>MQRTTPVGCWSAPLPHGSSADGPTKCEARLSPAKASPKNGPKAQRPSHAIGSHFALAPGSATHDSHPTILPLSFSPLIIISSDPEAQASAHNHPSLALPSQTHTPTPFSTLDTRCLGILHPSSPIFINPLRGATRLGASSQQASRAAFHSTDATLVGAGASTRPRSSPPERDLRPHTPHLSSSSLAPAILSAPRIMMASNHYPSSRQHSHLPPHLNHLPPLEPSAERHHGYHYNPARRGSTDPILHASLAASASANAGFAHPHAHGAGSSSSLASPSLFDAPRRRSIQIEPTVPSGHASPFASPGHSALHSSRFMSQNNSPTPLVHSHGAPAAAGADDHHHAASSSANSNLPPHHASHDSSDAPRHGQIQSNYQFGSYPPPPNPDYRMEDKQTHPRIPHLSAPDGEGGGAMIEGGGLLSESRRGSASSLGANKHLLVDKDAKPYSRSPELRVSHKLAERKRRKEMKELFDDLRDQLPVDKGPKTSKWEILSKAVEHIAQLGQDRDDLEAENERLRAQLAHARGAAPTEVRATLNGHRPEYDHAPR</sequence>
<dbReference type="GO" id="GO:0003700">
    <property type="term" value="F:DNA-binding transcription factor activity"/>
    <property type="evidence" value="ECO:0007669"/>
    <property type="project" value="TreeGrafter"/>
</dbReference>
<gene>
    <name evidence="5" type="ORF">PANT_24c00048</name>
</gene>
<dbReference type="Proteomes" id="UP000011976">
    <property type="component" value="Unassembled WGS sequence"/>
</dbReference>
<dbReference type="GO" id="GO:0045944">
    <property type="term" value="P:positive regulation of transcription by RNA polymerase II"/>
    <property type="evidence" value="ECO:0007669"/>
    <property type="project" value="TreeGrafter"/>
</dbReference>
<feature type="domain" description="BHLH" evidence="4">
    <location>
        <begin position="449"/>
        <end position="500"/>
    </location>
</feature>
<feature type="region of interest" description="Disordered" evidence="3">
    <location>
        <begin position="144"/>
        <end position="185"/>
    </location>
</feature>
<name>M9LSS6_PSEA3</name>
<dbReference type="PROSITE" id="PS50888">
    <property type="entry name" value="BHLH"/>
    <property type="match status" value="1"/>
</dbReference>
<dbReference type="InterPro" id="IPR036638">
    <property type="entry name" value="HLH_DNA-bd_sf"/>
</dbReference>
<dbReference type="PANTHER" id="PTHR10328">
    <property type="entry name" value="PROTEIN MAX MYC-ASSOCIATED FACTOR X"/>
    <property type="match status" value="1"/>
</dbReference>
<dbReference type="GO" id="GO:0046983">
    <property type="term" value="F:protein dimerization activity"/>
    <property type="evidence" value="ECO:0007669"/>
    <property type="project" value="InterPro"/>
</dbReference>
<feature type="compositionally biased region" description="Polar residues" evidence="3">
    <location>
        <begin position="309"/>
        <end position="322"/>
    </location>
</feature>
<evidence type="ECO:0000256" key="1">
    <source>
        <dbReference type="ARBA" id="ARBA00023125"/>
    </source>
</evidence>
<dbReference type="Pfam" id="PF00010">
    <property type="entry name" value="HLH"/>
    <property type="match status" value="1"/>
</dbReference>
<feature type="compositionally biased region" description="Gly residues" evidence="3">
    <location>
        <begin position="405"/>
        <end position="417"/>
    </location>
</feature>
<proteinExistence type="predicted"/>
<feature type="region of interest" description="Disordered" evidence="3">
    <location>
        <begin position="1"/>
        <end position="47"/>
    </location>
</feature>
<dbReference type="EMBL" id="DF196790">
    <property type="protein sequence ID" value="GAC77101.1"/>
    <property type="molecule type" value="Genomic_DNA"/>
</dbReference>
<feature type="region of interest" description="Disordered" evidence="3">
    <location>
        <begin position="291"/>
        <end position="426"/>
    </location>
</feature>
<protein>
    <submittedName>
        <fullName evidence="5">Upstream transcription factor 2/L-myc-2 protein</fullName>
    </submittedName>
</protein>
<dbReference type="PANTHER" id="PTHR10328:SF15">
    <property type="entry name" value="BHLH TRANSCRIPTION FACTOR"/>
    <property type="match status" value="1"/>
</dbReference>
<evidence type="ECO:0000256" key="2">
    <source>
        <dbReference type="ARBA" id="ARBA00023242"/>
    </source>
</evidence>
<feature type="compositionally biased region" description="Low complexity" evidence="3">
    <location>
        <begin position="326"/>
        <end position="335"/>
    </location>
</feature>
<keyword evidence="1" id="KW-0238">DNA-binding</keyword>
<reference evidence="6" key="1">
    <citation type="journal article" date="2013" name="Genome Announc.">
        <title>Genome sequence of the basidiomycetous yeast Pseudozyma antarctica T-34, a producer of the glycolipid biosurfactants mannosylerythritol lipids.</title>
        <authorList>
            <person name="Morita T."/>
            <person name="Koike H."/>
            <person name="Koyama Y."/>
            <person name="Hagiwara H."/>
            <person name="Ito E."/>
            <person name="Fukuoka T."/>
            <person name="Imura T."/>
            <person name="Machida M."/>
            <person name="Kitamoto D."/>
        </authorList>
    </citation>
    <scope>NUCLEOTIDE SEQUENCE [LARGE SCALE GENOMIC DNA]</scope>
    <source>
        <strain evidence="6">T-34</strain>
    </source>
</reference>
<dbReference type="STRING" id="1151754.M9LSS6"/>
<dbReference type="GO" id="GO:0090575">
    <property type="term" value="C:RNA polymerase II transcription regulator complex"/>
    <property type="evidence" value="ECO:0007669"/>
    <property type="project" value="TreeGrafter"/>
</dbReference>
<dbReference type="GO" id="GO:0003677">
    <property type="term" value="F:DNA binding"/>
    <property type="evidence" value="ECO:0007669"/>
    <property type="project" value="UniProtKB-KW"/>
</dbReference>
<evidence type="ECO:0000256" key="3">
    <source>
        <dbReference type="SAM" id="MobiDB-lite"/>
    </source>
</evidence>
<feature type="compositionally biased region" description="Basic and acidic residues" evidence="3">
    <location>
        <begin position="356"/>
        <end position="365"/>
    </location>
</feature>
<feature type="compositionally biased region" description="Basic and acidic residues" evidence="3">
    <location>
        <begin position="536"/>
        <end position="545"/>
    </location>
</feature>
<dbReference type="SMART" id="SM00353">
    <property type="entry name" value="HLH"/>
    <property type="match status" value="1"/>
</dbReference>
<dbReference type="InterPro" id="IPR011598">
    <property type="entry name" value="bHLH_dom"/>
</dbReference>